<evidence type="ECO:0000313" key="7">
    <source>
        <dbReference type="Proteomes" id="UP000181728"/>
    </source>
</evidence>
<dbReference type="InterPro" id="IPR016181">
    <property type="entry name" value="Acyl_CoA_acyltransferase"/>
</dbReference>
<reference evidence="4" key="3">
    <citation type="submission" date="2019-10" db="EMBL/GenBank/DDBJ databases">
        <title>Malate fermentation in French cider.</title>
        <authorList>
            <person name="Cousin F.J."/>
            <person name="Medina Fernandez S."/>
            <person name="Misery B."/>
            <person name="Laplace J.-M."/>
            <person name="Cretenet M."/>
        </authorList>
    </citation>
    <scope>NUCLEOTIDE SEQUENCE</scope>
    <source>
        <strain evidence="4">UCMA15129</strain>
    </source>
</reference>
<dbReference type="Proteomes" id="UP001281024">
    <property type="component" value="Unassembled WGS sequence"/>
</dbReference>
<evidence type="ECO:0000259" key="3">
    <source>
        <dbReference type="PROSITE" id="PS51186"/>
    </source>
</evidence>
<dbReference type="PANTHER" id="PTHR43420">
    <property type="entry name" value="ACETYLTRANSFERASE"/>
    <property type="match status" value="1"/>
</dbReference>
<dbReference type="CDD" id="cd04301">
    <property type="entry name" value="NAT_SF"/>
    <property type="match status" value="1"/>
</dbReference>
<dbReference type="EMBL" id="WERV01000004">
    <property type="protein sequence ID" value="MDV7715314.1"/>
    <property type="molecule type" value="Genomic_DNA"/>
</dbReference>
<dbReference type="Proteomes" id="UP000181728">
    <property type="component" value="Unassembled WGS sequence"/>
</dbReference>
<dbReference type="InterPro" id="IPR050680">
    <property type="entry name" value="YpeA/RimI_acetyltransf"/>
</dbReference>
<name>A0A483BDK2_OENOE</name>
<dbReference type="PROSITE" id="PS51186">
    <property type="entry name" value="GNAT"/>
    <property type="match status" value="1"/>
</dbReference>
<keyword evidence="2 6" id="KW-0012">Acyltransferase</keyword>
<dbReference type="AlphaFoldDB" id="A0A483BDK2"/>
<dbReference type="Pfam" id="PF13673">
    <property type="entry name" value="Acetyltransf_10"/>
    <property type="match status" value="1"/>
</dbReference>
<dbReference type="EMBL" id="MLOK01000046">
    <property type="protein sequence ID" value="OIM20963.1"/>
    <property type="molecule type" value="Genomic_DNA"/>
</dbReference>
<dbReference type="RefSeq" id="WP_002816414.1">
    <property type="nucleotide sequence ID" value="NZ_CP038451.1"/>
</dbReference>
<dbReference type="SUPFAM" id="SSF55729">
    <property type="entry name" value="Acyl-CoA N-acyltransferases (Nat)"/>
    <property type="match status" value="1"/>
</dbReference>
<feature type="domain" description="N-acetyltransferase" evidence="3">
    <location>
        <begin position="7"/>
        <end position="148"/>
    </location>
</feature>
<accession>A0A483BDK2</accession>
<organism evidence="6 8">
    <name type="scientific">Oenococcus oeni</name>
    <name type="common">Leuconostoc oenos</name>
    <dbReference type="NCBI Taxonomy" id="1247"/>
    <lineage>
        <taxon>Bacteria</taxon>
        <taxon>Bacillati</taxon>
        <taxon>Bacillota</taxon>
        <taxon>Bacilli</taxon>
        <taxon>Lactobacillales</taxon>
        <taxon>Lactobacillaceae</taxon>
        <taxon>Oenococcus</taxon>
    </lineage>
</organism>
<dbReference type="InterPro" id="IPR000182">
    <property type="entry name" value="GNAT_dom"/>
</dbReference>
<dbReference type="Gene3D" id="3.40.630.30">
    <property type="match status" value="1"/>
</dbReference>
<dbReference type="EC" id="2.3.1.-" evidence="6"/>
<keyword evidence="1 6" id="KW-0808">Transferase</keyword>
<reference evidence="5 7" key="1">
    <citation type="journal article" date="2016" name="BMC Genomics">
        <title>Consensus pan-genome assembly of the specialised wine bacterium Oenococcus oeni.</title>
        <authorList>
            <person name="Sternes P.R."/>
            <person name="Borneman A.R."/>
        </authorList>
    </citation>
    <scope>NUCLEOTIDE SEQUENCE [LARGE SCALE GENOMIC DNA]</scope>
    <source>
        <strain evidence="5 7">AWRIB661</strain>
    </source>
</reference>
<reference evidence="6 8" key="2">
    <citation type="submission" date="2018-08" db="EMBL/GenBank/DDBJ databases">
        <authorList>
            <person name="Lorentzen P. G. S. M."/>
        </authorList>
    </citation>
    <scope>NUCLEOTIDE SEQUENCE [LARGE SCALE GENOMIC DNA]</scope>
    <source>
        <strain evidence="6 8">CRBO_1381</strain>
    </source>
</reference>
<proteinExistence type="predicted"/>
<sequence length="148" mass="17441">MEQFKFFKFGTEDQEYYRENLILRNEVLRKTIGKNIFDDDLEIEKNNLFYGITIHKHLIATFSLFDEELLTAHLAAFAVKKDFQKQGLGSRLLKYAIDDLRNRGYKQIKTNARTSAHGFYLKNGFKDLGPRYHNSRLGIDDYSMVYVL</sequence>
<gene>
    <name evidence="5" type="ORF">ATX59_06610</name>
    <name evidence="4" type="ORF">GA838_06025</name>
    <name evidence="6" type="ORF">OENI_1354</name>
</gene>
<dbReference type="GO" id="GO:0016747">
    <property type="term" value="F:acyltransferase activity, transferring groups other than amino-acyl groups"/>
    <property type="evidence" value="ECO:0007669"/>
    <property type="project" value="InterPro"/>
</dbReference>
<evidence type="ECO:0000313" key="5">
    <source>
        <dbReference type="EMBL" id="OIM20963.1"/>
    </source>
</evidence>
<evidence type="ECO:0000313" key="8">
    <source>
        <dbReference type="Proteomes" id="UP000294726"/>
    </source>
</evidence>
<evidence type="ECO:0000313" key="6">
    <source>
        <dbReference type="EMBL" id="VDB98614.1"/>
    </source>
</evidence>
<evidence type="ECO:0000256" key="1">
    <source>
        <dbReference type="ARBA" id="ARBA00022679"/>
    </source>
</evidence>
<protein>
    <submittedName>
        <fullName evidence="6">GNAT family N-acetyltransferase</fullName>
        <ecNumber evidence="6">2.3.1.-</ecNumber>
    </submittedName>
</protein>
<evidence type="ECO:0000256" key="2">
    <source>
        <dbReference type="ARBA" id="ARBA00023315"/>
    </source>
</evidence>
<dbReference type="EMBL" id="LR031358">
    <property type="protein sequence ID" value="VDB98614.1"/>
    <property type="molecule type" value="Genomic_DNA"/>
</dbReference>
<evidence type="ECO:0000313" key="4">
    <source>
        <dbReference type="EMBL" id="MDV7715314.1"/>
    </source>
</evidence>
<dbReference type="Proteomes" id="UP000294726">
    <property type="component" value="Chromosome"/>
</dbReference>